<dbReference type="InterPro" id="IPR046839">
    <property type="entry name" value="ABC_toxin_N"/>
</dbReference>
<organism evidence="4 5">
    <name type="scientific">Morganella morganii</name>
    <name type="common">Proteus morganii</name>
    <dbReference type="NCBI Taxonomy" id="582"/>
    <lineage>
        <taxon>Bacteria</taxon>
        <taxon>Pseudomonadati</taxon>
        <taxon>Pseudomonadota</taxon>
        <taxon>Gammaproteobacteria</taxon>
        <taxon>Enterobacterales</taxon>
        <taxon>Morganellaceae</taxon>
        <taxon>Morganella</taxon>
    </lineage>
</organism>
<dbReference type="Pfam" id="PF20220">
    <property type="entry name" value="ABC_toxin_N"/>
    <property type="match status" value="1"/>
</dbReference>
<accession>A0AAE4F8E3</accession>
<evidence type="ECO:0000259" key="1">
    <source>
        <dbReference type="Pfam" id="PF18276"/>
    </source>
</evidence>
<protein>
    <submittedName>
        <fullName evidence="4">Neuraminidase-like domain-containing protein</fullName>
    </submittedName>
</protein>
<reference evidence="4" key="1">
    <citation type="submission" date="2023-02" db="EMBL/GenBank/DDBJ databases">
        <title>Detection, antimicrobial susceptibility and genomic characterization of NDM-producing species of Morganellaceae, Yersiniaceae, and Enterobacteriaceae other than Klebsiella.</title>
        <authorList>
            <person name="Camargo C.H."/>
            <person name="Sacchi C.T."/>
            <person name="Campos K.R."/>
        </authorList>
    </citation>
    <scope>NUCLEOTIDE SEQUENCE</scope>
    <source>
        <strain evidence="4">1189_21</strain>
    </source>
</reference>
<name>A0AAE4F8E3_MORMO</name>
<proteinExistence type="predicted"/>
<dbReference type="Pfam" id="PF18413">
    <property type="entry name" value="Neuraminidase"/>
    <property type="match status" value="1"/>
</dbReference>
<dbReference type="Pfam" id="PF18276">
    <property type="entry name" value="TcA_TcB_BD"/>
    <property type="match status" value="1"/>
</dbReference>
<dbReference type="InterPro" id="IPR041079">
    <property type="entry name" value="Neuraminidase-like"/>
</dbReference>
<evidence type="ECO:0000313" key="5">
    <source>
        <dbReference type="Proteomes" id="UP001182247"/>
    </source>
</evidence>
<evidence type="ECO:0000259" key="2">
    <source>
        <dbReference type="Pfam" id="PF18413"/>
    </source>
</evidence>
<evidence type="ECO:0000259" key="3">
    <source>
        <dbReference type="Pfam" id="PF20220"/>
    </source>
</evidence>
<gene>
    <name evidence="4" type="ORF">OSC06_00715</name>
</gene>
<dbReference type="Proteomes" id="UP001182247">
    <property type="component" value="Unassembled WGS sequence"/>
</dbReference>
<evidence type="ECO:0000313" key="4">
    <source>
        <dbReference type="EMBL" id="MDS0896476.1"/>
    </source>
</evidence>
<dbReference type="InterPro" id="IPR040840">
    <property type="entry name" value="TcA_TcB_BD"/>
</dbReference>
<feature type="domain" description="ABC toxin N-terminal" evidence="3">
    <location>
        <begin position="11"/>
        <end position="138"/>
    </location>
</feature>
<dbReference type="EMBL" id="JAPKIY010000002">
    <property type="protein sequence ID" value="MDS0896476.1"/>
    <property type="molecule type" value="Genomic_DNA"/>
</dbReference>
<dbReference type="RefSeq" id="WP_079549311.1">
    <property type="nucleotide sequence ID" value="NZ_CAXOML010000007.1"/>
</dbReference>
<feature type="domain" description="Tc toxin complex TcA C-terminal TcB-binding" evidence="1">
    <location>
        <begin position="1194"/>
        <end position="1502"/>
    </location>
</feature>
<sequence>MTRNVKQILNHLAEKKRDAYVDYFTNYVVGKDENTAMLGITDADDLYDYFLTDVKTSADFETSNVSDALASVQQYINNILNQKEPGYSGEFSEELQQWWSGYLGHISLWKAYQKMEDYPEDYSLPDYVTDKTELYTNFASDLGSDSLNDAGIQTAFLKYLRGYEAVNAISVISGYVDYPGQRNEKDTFDGHGFLNSDYFFIGKNNSSPAGFYWREANIRADKSSGYISPRVWREWQPLVITEDAKDILQMRIVKVSGCLFIVYLAGKEEKIAGDEKSEKEVRVENKKQYKVSLKLSRMGLDGKWDIPELLYEKIYDSKPVKKDGDKRDPFRLISVAFTQDEQRDDYLVIAWLDNHDKNNDQKNIIFSDILNVLRQKSVVVSTDILGAEWQSKLAFRFFKETKEEKKEEEEKENICQHRIFGVENDISSIRGVGSNPNLSLEAFYSLKNNCHQLRVRGTCHRSAKIPDLISLHLQATVSEWSNGRIIVSGDRNNITVRAEATGGAEYLALLLFDKKVIEFNKKDFDEHNGWLSAEKTFPLSQEQCDLIAVKNYKEIRSGAGFSYQITSGGTVNSLAHVKNRVSTVMQPVVVPAELSILNDNLGGLDKEDWEGELIYQKNSHTPWCTFSWEKSTEEIDDIRFKFGLTDEGDQGEFIIEISKLKVKIPGITTSEEHQQFLIFNQADAELKKVRLNSVQVRDLIYRAQIAVSHIFDWEAQITEEPGDTDNKKEKLDLHGANSRYLWELFFYLPYLVASRFSQNRLYYQARQWLHYIFSPYDGHRLSAKDDSELLPPPYWNCRVLTQEDSEYKSNDYALPDPYAISEDVPSHYRKAVYLMYIDTLISEADLNYRQLSRDSITRAWGFYHQAQGMLGYIPKERSLPKWQQCTVSELLNDKTYSVQENTRPELFSEIYPENMPKQLRGFFWYGSLGNERFRLPVQTSLLSRQSLLEQRLFNLRHYLDIEGNIMNLPLYAAAFDPFDLLRSRLGGTSELAYSQSGSLSIPSYCFRTMLEKAKEQAAALITLGDKRLSYYEQKERYHTENIQLNDAVALADASAAIQSSLRDQQKSALLSLNEARTMAESKKTYYGSLSTSTKECQARNLLVSSSVFHGVISGAAVAAGIVAAVPRIFGVAQDTGDHGKTALLSGVGGAAALGAELMRGTAEYVQIDEQYRRRQEEWAFLASQAESEIKVLDKQIDAQNVAITAAENSVKYTKLLQTQANNLYDYFSQTRQVNESLYEKMANIIGLLHDQLCSLVRTFCALTEASWRYETDDYKRKTFIPADLWSGDNLGILVGVKLQKALLEMEMAYTQQNTRRLNITKTISLKSLVSNHLVKTDETALTTWDEVKEALKGAKKLSFGLSHQFFDTDFPGHYARKIHSLSVTFPTLLPPYQNMRVLLEQTSNTLLVSPDIDAVKSLYTPAEEINSESIIRNLRINQKIILSRGSDDSGEFPEDASTGGQYHSFEHSGAISHWRMSVPRPQNNPELIDNLNDIIIKLNYTAKSGNDAFETAVNDLLESTESVKSGCDEND</sequence>
<comment type="caution">
    <text evidence="4">The sequence shown here is derived from an EMBL/GenBank/DDBJ whole genome shotgun (WGS) entry which is preliminary data.</text>
</comment>
<feature type="domain" description="Neuraminidase-like" evidence="2">
    <location>
        <begin position="171"/>
        <end position="329"/>
    </location>
</feature>